<organism evidence="5 6">
    <name type="scientific">Streptomyces sparsogenes DSM 40356</name>
    <dbReference type="NCBI Taxonomy" id="1331668"/>
    <lineage>
        <taxon>Bacteria</taxon>
        <taxon>Bacillati</taxon>
        <taxon>Actinomycetota</taxon>
        <taxon>Actinomycetes</taxon>
        <taxon>Kitasatosporales</taxon>
        <taxon>Streptomycetaceae</taxon>
        <taxon>Streptomyces</taxon>
    </lineage>
</organism>
<sequence>MSNNTRRLLRGIGLVCALALGATACGGSDDGGSGDKKVSAGDIQAALKKGGSITVWAWEPTLKQVVEDFEKDHPKVHVNLVNAGTNKDQYTALQNAISAKKGVPDVAQIEYYALGQFALTKSLDNLSGYGADKLAKTYSPGPWNSVKTGDAVYALPMDSGPMALFYNKKVFDKYKIAVPTTWDEYVEAARKLHKADPKAYITSDTGDAGFTTSMLWQAGSRPYKVSDDGTKVGINFSDKGAATYTKTWQKLIDEKLLAPVNGWTDDWYKGLGNGDIATLVTGAWMPANFVSGVKNASGDWRVAPMPQWTKGDKTTAENGGSSLALPAAGKNKELAYAFVEYANAGKGVQTRLKGGAFPATTKDLQSKAFQDTEFPYFGGQKANKIFADSAANVGRGWSYLPYQVYANSIFNDSVGKAYVSHTPLAKGLKAWQDASVKYGKEQGFTVSQ</sequence>
<evidence type="ECO:0000313" key="6">
    <source>
        <dbReference type="Proteomes" id="UP000186168"/>
    </source>
</evidence>
<keyword evidence="6" id="KW-1185">Reference proteome</keyword>
<feature type="chain" id="PRO_5038513211" evidence="4">
    <location>
        <begin position="25"/>
        <end position="448"/>
    </location>
</feature>
<dbReference type="InterPro" id="IPR006061">
    <property type="entry name" value="SBP_1_CS"/>
</dbReference>
<evidence type="ECO:0000256" key="4">
    <source>
        <dbReference type="SAM" id="SignalP"/>
    </source>
</evidence>
<evidence type="ECO:0000256" key="3">
    <source>
        <dbReference type="ARBA" id="ARBA00022729"/>
    </source>
</evidence>
<dbReference type="PANTHER" id="PTHR43649">
    <property type="entry name" value="ARABINOSE-BINDING PROTEIN-RELATED"/>
    <property type="match status" value="1"/>
</dbReference>
<dbReference type="PANTHER" id="PTHR43649:SF14">
    <property type="entry name" value="BLR3389 PROTEIN"/>
    <property type="match status" value="1"/>
</dbReference>
<accession>A0A1R1S7F4</accession>
<dbReference type="PROSITE" id="PS51257">
    <property type="entry name" value="PROKAR_LIPOPROTEIN"/>
    <property type="match status" value="1"/>
</dbReference>
<keyword evidence="3 4" id="KW-0732">Signal</keyword>
<dbReference type="Pfam" id="PF01547">
    <property type="entry name" value="SBP_bac_1"/>
    <property type="match status" value="1"/>
</dbReference>
<comment type="similarity">
    <text evidence="1">Belongs to the bacterial solute-binding protein 1 family.</text>
</comment>
<evidence type="ECO:0000313" key="5">
    <source>
        <dbReference type="EMBL" id="OMI34214.1"/>
    </source>
</evidence>
<dbReference type="EMBL" id="ASQP01000477">
    <property type="protein sequence ID" value="OMI34214.1"/>
    <property type="molecule type" value="Genomic_DNA"/>
</dbReference>
<dbReference type="GeneID" id="96746483"/>
<dbReference type="PROSITE" id="PS01037">
    <property type="entry name" value="SBP_BACTERIAL_1"/>
    <property type="match status" value="1"/>
</dbReference>
<keyword evidence="2" id="KW-0813">Transport</keyword>
<keyword evidence="5" id="KW-0449">Lipoprotein</keyword>
<dbReference type="GO" id="GO:0055085">
    <property type="term" value="P:transmembrane transport"/>
    <property type="evidence" value="ECO:0007669"/>
    <property type="project" value="InterPro"/>
</dbReference>
<dbReference type="RefSeq" id="WP_065966406.1">
    <property type="nucleotide sequence ID" value="NZ_ASQP01000477.1"/>
</dbReference>
<evidence type="ECO:0000256" key="2">
    <source>
        <dbReference type="ARBA" id="ARBA00022448"/>
    </source>
</evidence>
<reference evidence="5 6" key="1">
    <citation type="submission" date="2013-05" db="EMBL/GenBank/DDBJ databases">
        <title>Genome sequence of Streptomyces sparsogenes DSM 40356.</title>
        <authorList>
            <person name="Coyne S."/>
            <person name="Seebeck F.P."/>
        </authorList>
    </citation>
    <scope>NUCLEOTIDE SEQUENCE [LARGE SCALE GENOMIC DNA]</scope>
    <source>
        <strain evidence="5 6">DSM 40356</strain>
    </source>
</reference>
<feature type="signal peptide" evidence="4">
    <location>
        <begin position="1"/>
        <end position="24"/>
    </location>
</feature>
<dbReference type="Proteomes" id="UP000186168">
    <property type="component" value="Unassembled WGS sequence"/>
</dbReference>
<dbReference type="InterPro" id="IPR006059">
    <property type="entry name" value="SBP"/>
</dbReference>
<dbReference type="CDD" id="cd13585">
    <property type="entry name" value="PBP2_TMBP_like"/>
    <property type="match status" value="1"/>
</dbReference>
<protein>
    <submittedName>
        <fullName evidence="5">Solute-binding lipoprotein</fullName>
    </submittedName>
</protein>
<comment type="caution">
    <text evidence="5">The sequence shown here is derived from an EMBL/GenBank/DDBJ whole genome shotgun (WGS) entry which is preliminary data.</text>
</comment>
<dbReference type="STRING" id="67365.GCA_001704635_01532"/>
<dbReference type="Gene3D" id="3.40.190.10">
    <property type="entry name" value="Periplasmic binding protein-like II"/>
    <property type="match status" value="1"/>
</dbReference>
<gene>
    <name evidence="5" type="ORF">SPAR_37523</name>
</gene>
<dbReference type="AlphaFoldDB" id="A0A1R1S7F4"/>
<name>A0A1R1S7F4_9ACTN</name>
<evidence type="ECO:0000256" key="1">
    <source>
        <dbReference type="ARBA" id="ARBA00008520"/>
    </source>
</evidence>
<dbReference type="InterPro" id="IPR050490">
    <property type="entry name" value="Bact_solute-bd_prot1"/>
</dbReference>
<proteinExistence type="inferred from homology"/>
<dbReference type="SUPFAM" id="SSF53850">
    <property type="entry name" value="Periplasmic binding protein-like II"/>
    <property type="match status" value="1"/>
</dbReference>